<dbReference type="SMART" id="SM00091">
    <property type="entry name" value="PAS"/>
    <property type="match status" value="1"/>
</dbReference>
<keyword evidence="4" id="KW-0808">Transferase</keyword>
<dbReference type="SMART" id="SM00388">
    <property type="entry name" value="HisKA"/>
    <property type="match status" value="1"/>
</dbReference>
<dbReference type="InterPro" id="IPR013655">
    <property type="entry name" value="PAS_fold_3"/>
</dbReference>
<dbReference type="Pfam" id="PF02518">
    <property type="entry name" value="HATPase_c"/>
    <property type="match status" value="1"/>
</dbReference>
<feature type="domain" description="Histidine kinase" evidence="7">
    <location>
        <begin position="317"/>
        <end position="549"/>
    </location>
</feature>
<dbReference type="EMBL" id="WELI01000005">
    <property type="protein sequence ID" value="KAB7730532.1"/>
    <property type="molecule type" value="Genomic_DNA"/>
</dbReference>
<dbReference type="InterPro" id="IPR000014">
    <property type="entry name" value="PAS"/>
</dbReference>
<comment type="caution">
    <text evidence="9">The sequence shown here is derived from an EMBL/GenBank/DDBJ whole genome shotgun (WGS) entry which is preliminary data.</text>
</comment>
<dbReference type="PROSITE" id="PS50109">
    <property type="entry name" value="HIS_KIN"/>
    <property type="match status" value="1"/>
</dbReference>
<evidence type="ECO:0000313" key="9">
    <source>
        <dbReference type="EMBL" id="KAB7730532.1"/>
    </source>
</evidence>
<dbReference type="InterPro" id="IPR003594">
    <property type="entry name" value="HATPase_dom"/>
</dbReference>
<keyword evidence="3" id="KW-0597">Phosphoprotein</keyword>
<dbReference type="PRINTS" id="PR00344">
    <property type="entry name" value="BCTRLSENSOR"/>
</dbReference>
<dbReference type="Gene3D" id="3.30.450.20">
    <property type="entry name" value="PAS domain"/>
    <property type="match status" value="1"/>
</dbReference>
<protein>
    <recommendedName>
        <fullName evidence="2">histidine kinase</fullName>
        <ecNumber evidence="2">2.7.13.3</ecNumber>
    </recommendedName>
</protein>
<dbReference type="CDD" id="cd00082">
    <property type="entry name" value="HisKA"/>
    <property type="match status" value="1"/>
</dbReference>
<dbReference type="PANTHER" id="PTHR43304:SF1">
    <property type="entry name" value="PAC DOMAIN-CONTAINING PROTEIN"/>
    <property type="match status" value="1"/>
</dbReference>
<dbReference type="Proteomes" id="UP000488299">
    <property type="component" value="Unassembled WGS sequence"/>
</dbReference>
<dbReference type="PROSITE" id="PS50112">
    <property type="entry name" value="PAS"/>
    <property type="match status" value="1"/>
</dbReference>
<accession>A0A7J5TZG5</accession>
<dbReference type="InterPro" id="IPR004358">
    <property type="entry name" value="Sig_transdc_His_kin-like_C"/>
</dbReference>
<dbReference type="NCBIfam" id="TIGR00229">
    <property type="entry name" value="sensory_box"/>
    <property type="match status" value="1"/>
</dbReference>
<dbReference type="Gene3D" id="1.10.287.130">
    <property type="match status" value="1"/>
</dbReference>
<dbReference type="Pfam" id="PF00512">
    <property type="entry name" value="HisKA"/>
    <property type="match status" value="1"/>
</dbReference>
<evidence type="ECO:0000256" key="3">
    <source>
        <dbReference type="ARBA" id="ARBA00022553"/>
    </source>
</evidence>
<feature type="domain" description="PAS" evidence="8">
    <location>
        <begin position="153"/>
        <end position="208"/>
    </location>
</feature>
<dbReference type="InterPro" id="IPR052162">
    <property type="entry name" value="Sensor_kinase/Photoreceptor"/>
</dbReference>
<comment type="catalytic activity">
    <reaction evidence="1">
        <text>ATP + protein L-histidine = ADP + protein N-phospho-L-histidine.</text>
        <dbReference type="EC" id="2.7.13.3"/>
    </reaction>
</comment>
<evidence type="ECO:0000256" key="2">
    <source>
        <dbReference type="ARBA" id="ARBA00012438"/>
    </source>
</evidence>
<dbReference type="InterPro" id="IPR035965">
    <property type="entry name" value="PAS-like_dom_sf"/>
</dbReference>
<keyword evidence="5" id="KW-0418">Kinase</keyword>
<dbReference type="PANTHER" id="PTHR43304">
    <property type="entry name" value="PHYTOCHROME-LIKE PROTEIN CPH1"/>
    <property type="match status" value="1"/>
</dbReference>
<evidence type="ECO:0000256" key="6">
    <source>
        <dbReference type="SAM" id="Coils"/>
    </source>
</evidence>
<gene>
    <name evidence="9" type="ORF">F5984_15085</name>
</gene>
<dbReference type="SMART" id="SM00387">
    <property type="entry name" value="HATPase_c"/>
    <property type="match status" value="1"/>
</dbReference>
<dbReference type="SUPFAM" id="SSF55874">
    <property type="entry name" value="ATPase domain of HSP90 chaperone/DNA topoisomerase II/histidine kinase"/>
    <property type="match status" value="1"/>
</dbReference>
<dbReference type="CDD" id="cd00130">
    <property type="entry name" value="PAS"/>
    <property type="match status" value="1"/>
</dbReference>
<evidence type="ECO:0000256" key="4">
    <source>
        <dbReference type="ARBA" id="ARBA00022679"/>
    </source>
</evidence>
<evidence type="ECO:0000256" key="1">
    <source>
        <dbReference type="ARBA" id="ARBA00000085"/>
    </source>
</evidence>
<sequence length="549" mass="62072">MDLILAHKRTMKLAELAGLSLATQTSFATAVSEVGRYALEAGSTPQLTLCASVSRKGQYLVARIEDGQLVVPNPLSQGMLNARRLVEKLEITNSGTGSLICLYCPLPASRTITPEHFERWRAQFYADRPLSAYDEIKKKNEQLQNLADRLQDSEQHYKRVTDSLPLVIFTANQMGQLLYANAWLKELTGYSLPMLNQTKWAKVIHPDDYADFWKQWNRQTAERLSFQYECRIREAVTGAYQWHLFTAKPIPGDFGSVAAWTGFVVNIHAQKIVGQTLRENEELAQAKASLEKSQTELEKTVRELNRSNEYLQQFAYVASHDLQEPLRKIVSFGTMLNDQFSPDLNPTGRDFLERMLGASRRMSLLIKELLAYSRLTTQRVPFREVPLLDLTAEVLDDLALLVEESQAQVFVSELPVVPGDPTQLRQLFQNLLSNALKFRRLEAVEPPVQPVVRVETHWVNPDELPVQLANRADRRFCRIDVIDNGIGFDAQYSDQIFQMFQRLNPKNHYSGSGVGLAIARKVAENHEGLILTSSQAGAGSTFSVYLPTE</sequence>
<dbReference type="InterPro" id="IPR005467">
    <property type="entry name" value="His_kinase_dom"/>
</dbReference>
<dbReference type="SUPFAM" id="SSF55785">
    <property type="entry name" value="PYP-like sensor domain (PAS domain)"/>
    <property type="match status" value="1"/>
</dbReference>
<dbReference type="InterPro" id="IPR036890">
    <property type="entry name" value="HATPase_C_sf"/>
</dbReference>
<dbReference type="InterPro" id="IPR036097">
    <property type="entry name" value="HisK_dim/P_sf"/>
</dbReference>
<dbReference type="Gene3D" id="3.30.565.10">
    <property type="entry name" value="Histidine kinase-like ATPase, C-terminal domain"/>
    <property type="match status" value="1"/>
</dbReference>
<dbReference type="AlphaFoldDB" id="A0A7J5TZG5"/>
<reference evidence="9 10" key="1">
    <citation type="submission" date="2019-10" db="EMBL/GenBank/DDBJ databases">
        <title>Rudanella paleaurantiibacter sp. nov., isolated from sludge.</title>
        <authorList>
            <person name="Xu S.Q."/>
        </authorList>
    </citation>
    <scope>NUCLEOTIDE SEQUENCE [LARGE SCALE GENOMIC DNA]</scope>
    <source>
        <strain evidence="9 10">HX-22-17</strain>
    </source>
</reference>
<dbReference type="InterPro" id="IPR003661">
    <property type="entry name" value="HisK_dim/P_dom"/>
</dbReference>
<organism evidence="9 10">
    <name type="scientific">Rudanella paleaurantiibacter</name>
    <dbReference type="NCBI Taxonomy" id="2614655"/>
    <lineage>
        <taxon>Bacteria</taxon>
        <taxon>Pseudomonadati</taxon>
        <taxon>Bacteroidota</taxon>
        <taxon>Cytophagia</taxon>
        <taxon>Cytophagales</taxon>
        <taxon>Cytophagaceae</taxon>
        <taxon>Rudanella</taxon>
    </lineage>
</organism>
<dbReference type="GO" id="GO:0000155">
    <property type="term" value="F:phosphorelay sensor kinase activity"/>
    <property type="evidence" value="ECO:0007669"/>
    <property type="project" value="InterPro"/>
</dbReference>
<evidence type="ECO:0000259" key="8">
    <source>
        <dbReference type="PROSITE" id="PS50112"/>
    </source>
</evidence>
<name>A0A7J5TZG5_9BACT</name>
<feature type="coiled-coil region" evidence="6">
    <location>
        <begin position="133"/>
        <end position="163"/>
    </location>
</feature>
<proteinExistence type="predicted"/>
<evidence type="ECO:0000259" key="7">
    <source>
        <dbReference type="PROSITE" id="PS50109"/>
    </source>
</evidence>
<keyword evidence="6" id="KW-0175">Coiled coil</keyword>
<dbReference type="Pfam" id="PF08447">
    <property type="entry name" value="PAS_3"/>
    <property type="match status" value="1"/>
</dbReference>
<keyword evidence="10" id="KW-1185">Reference proteome</keyword>
<evidence type="ECO:0000256" key="5">
    <source>
        <dbReference type="ARBA" id="ARBA00022777"/>
    </source>
</evidence>
<dbReference type="EC" id="2.7.13.3" evidence="2"/>
<dbReference type="SUPFAM" id="SSF47384">
    <property type="entry name" value="Homodimeric domain of signal transducing histidine kinase"/>
    <property type="match status" value="1"/>
</dbReference>
<evidence type="ECO:0000313" key="10">
    <source>
        <dbReference type="Proteomes" id="UP000488299"/>
    </source>
</evidence>
<feature type="coiled-coil region" evidence="6">
    <location>
        <begin position="280"/>
        <end position="307"/>
    </location>
</feature>